<evidence type="ECO:0000313" key="3">
    <source>
        <dbReference type="EMBL" id="EFQ26030.1"/>
    </source>
</evidence>
<feature type="region of interest" description="Disordered" evidence="1">
    <location>
        <begin position="651"/>
        <end position="846"/>
    </location>
</feature>
<dbReference type="EMBL" id="GG697333">
    <property type="protein sequence ID" value="EFQ26030.1"/>
    <property type="molecule type" value="Genomic_DNA"/>
</dbReference>
<dbReference type="OrthoDB" id="5135333at2759"/>
<dbReference type="Proteomes" id="UP000008782">
    <property type="component" value="Unassembled WGS sequence"/>
</dbReference>
<accession>E3Q4L5</accession>
<feature type="region of interest" description="Disordered" evidence="1">
    <location>
        <begin position="15"/>
        <end position="48"/>
    </location>
</feature>
<reference evidence="4" key="1">
    <citation type="journal article" date="2012" name="Nat. Genet.">
        <title>Lifestyle transitions in plant pathogenic Colletotrichum fungi deciphered by genome and transcriptome analyses.</title>
        <authorList>
            <person name="O'Connell R.J."/>
            <person name="Thon M.R."/>
            <person name="Hacquard S."/>
            <person name="Amyotte S.G."/>
            <person name="Kleemann J."/>
            <person name="Torres M.F."/>
            <person name="Damm U."/>
            <person name="Buiate E.A."/>
            <person name="Epstein L."/>
            <person name="Alkan N."/>
            <person name="Altmueller J."/>
            <person name="Alvarado-Balderrama L."/>
            <person name="Bauser C.A."/>
            <person name="Becker C."/>
            <person name="Birren B.W."/>
            <person name="Chen Z."/>
            <person name="Choi J."/>
            <person name="Crouch J.A."/>
            <person name="Duvick J.P."/>
            <person name="Farman M.A."/>
            <person name="Gan P."/>
            <person name="Heiman D."/>
            <person name="Henrissat B."/>
            <person name="Howard R.J."/>
            <person name="Kabbage M."/>
            <person name="Koch C."/>
            <person name="Kracher B."/>
            <person name="Kubo Y."/>
            <person name="Law A.D."/>
            <person name="Lebrun M.-H."/>
            <person name="Lee Y.-H."/>
            <person name="Miyara I."/>
            <person name="Moore N."/>
            <person name="Neumann U."/>
            <person name="Nordstroem K."/>
            <person name="Panaccione D.G."/>
            <person name="Panstruga R."/>
            <person name="Place M."/>
            <person name="Proctor R.H."/>
            <person name="Prusky D."/>
            <person name="Rech G."/>
            <person name="Reinhardt R."/>
            <person name="Rollins J.A."/>
            <person name="Rounsley S."/>
            <person name="Schardl C.L."/>
            <person name="Schwartz D.C."/>
            <person name="Shenoy N."/>
            <person name="Shirasu K."/>
            <person name="Sikhakolli U.R."/>
            <person name="Stueber K."/>
            <person name="Sukno S.A."/>
            <person name="Sweigard J.A."/>
            <person name="Takano Y."/>
            <person name="Takahara H."/>
            <person name="Trail F."/>
            <person name="van der Does H.C."/>
            <person name="Voll L.M."/>
            <person name="Will I."/>
            <person name="Young S."/>
            <person name="Zeng Q."/>
            <person name="Zhang J."/>
            <person name="Zhou S."/>
            <person name="Dickman M.B."/>
            <person name="Schulze-Lefert P."/>
            <person name="Ver Loren van Themaat E."/>
            <person name="Ma L.-J."/>
            <person name="Vaillancourt L.J."/>
        </authorList>
    </citation>
    <scope>NUCLEOTIDE SEQUENCE [LARGE SCALE GENOMIC DNA]</scope>
    <source>
        <strain evidence="4">M1.001 / M2 / FGSC 10212</strain>
    </source>
</reference>
<feature type="domain" description="Heterokaryon incompatibility" evidence="2">
    <location>
        <begin position="307"/>
        <end position="454"/>
    </location>
</feature>
<proteinExistence type="predicted"/>
<dbReference type="RefSeq" id="XP_008090050.1">
    <property type="nucleotide sequence ID" value="XM_008091859.1"/>
</dbReference>
<gene>
    <name evidence="3" type="ORF">GLRG_01174</name>
</gene>
<feature type="compositionally biased region" description="Basic and acidic residues" evidence="1">
    <location>
        <begin position="789"/>
        <end position="803"/>
    </location>
</feature>
<evidence type="ECO:0000256" key="1">
    <source>
        <dbReference type="SAM" id="MobiDB-lite"/>
    </source>
</evidence>
<evidence type="ECO:0000313" key="4">
    <source>
        <dbReference type="Proteomes" id="UP000008782"/>
    </source>
</evidence>
<feature type="compositionally biased region" description="Basic and acidic residues" evidence="1">
    <location>
        <begin position="709"/>
        <end position="722"/>
    </location>
</feature>
<dbReference type="Pfam" id="PF06985">
    <property type="entry name" value="HET"/>
    <property type="match status" value="1"/>
</dbReference>
<dbReference type="PANTHER" id="PTHR33112:SF1">
    <property type="entry name" value="HETEROKARYON INCOMPATIBILITY DOMAIN-CONTAINING PROTEIN"/>
    <property type="match status" value="1"/>
</dbReference>
<feature type="compositionally biased region" description="Pro residues" evidence="1">
    <location>
        <begin position="776"/>
        <end position="785"/>
    </location>
</feature>
<keyword evidence="4" id="KW-1185">Reference proteome</keyword>
<feature type="compositionally biased region" description="Basic and acidic residues" evidence="1">
    <location>
        <begin position="729"/>
        <end position="750"/>
    </location>
</feature>
<dbReference type="HOGENOM" id="CLU_003953_5_0_1"/>
<organism evidence="4">
    <name type="scientific">Colletotrichum graminicola (strain M1.001 / M2 / FGSC 10212)</name>
    <name type="common">Maize anthracnose fungus</name>
    <name type="synonym">Glomerella graminicola</name>
    <dbReference type="NCBI Taxonomy" id="645133"/>
    <lineage>
        <taxon>Eukaryota</taxon>
        <taxon>Fungi</taxon>
        <taxon>Dikarya</taxon>
        <taxon>Ascomycota</taxon>
        <taxon>Pezizomycotina</taxon>
        <taxon>Sordariomycetes</taxon>
        <taxon>Hypocreomycetidae</taxon>
        <taxon>Glomerellales</taxon>
        <taxon>Glomerellaceae</taxon>
        <taxon>Colletotrichum</taxon>
        <taxon>Colletotrichum graminicola species complex</taxon>
    </lineage>
</organism>
<sequence>MSVAEISHRTRPLSITSVMSDVAETPDRPAVRPRPLSDSGSSEQRRREIKDLCPVCQSLKLGVQSFKVQPGPPRASGVPSSGRMLHSSTTARRLGSLQGMEARSATCALCALIVRSVHKAGTQSPPANQAPDEGAGAQLQRATCFVSWEIDGREAASTGSPGRSPKNLVRGVTRRMHIRWNHPRLSDAYLVYVAPDTFLRTTSDADRVWVKDSLFLGRAISENIENQALIQSWLDLCRKNHKGPCCQIDDGRAERFIEMISHSYFGVIDVQNMQLTQLPCQSLPGPRGRRQPPYREAALDQVKPEPYVALSYVWGADPGAYTTRTENVMLHRTHGGLEEVLQKLPRAIQDAIDLARRLGFRYIWVDRLCIVQNSARSWKLNAYNMDLIYGNAALTICAADGDAGRGLCAMRPATRNTQQVKGLVGPRLELMVTRPPEMYIRASEWNERAWTFQERLLSRRCLIFTNGRVYFQCRSTGMSEDIFGDQRGAGWSLDLVDAPLQMFRQLDNRSIWVYMKCVELYTERKLTHDKDIQAAFSGMANLMEERMRAPFIHGLPSSHFDLALLWEPIKSGRRRVAEETPGNASIPDFPSWSWTGWVGEVQYKEDLVSGILDNVSDWLDTRTWIEWWVRDGHGDLRPLWDSRKSREDRSKEKKWRGYTQRRAARCEQRGRHHNEDEDGSVAPYDPDDAVIITRPDPYASPSESVQRSVEGRDNNYVERHDDSDDDENDRLISYRENSRDTKARGHDMRRPSRMSGGGPFQASKEPRDPYYHSRRPPPPPPPRPSRAPGRHEGHTSPRREYLRTRSPTRRRSGYYEENYYEEAVDGRRHHHHHMTQNRPVSVTPPPPVVVEYPRHNAEFFDMFFDGGRDNDDDFSITLRDYPYRVVKAPFDARPETAEHPLLPILQFRTWHAWLYIHDSGGAEQQQQQQQPQRGGAAAAAASTALGAGQVRHHIADEGGDWCGSIVLDAAWADGKPARQEFIAVSEAKSFTAAECREWTYYVPKERDQSEWDLFYVLLIERKDERWERVGVGKVFKEAFRGLKLKEIMLG</sequence>
<dbReference type="PANTHER" id="PTHR33112">
    <property type="entry name" value="DOMAIN PROTEIN, PUTATIVE-RELATED"/>
    <property type="match status" value="1"/>
</dbReference>
<dbReference type="AlphaFoldDB" id="E3Q4L5"/>
<dbReference type="GeneID" id="24406539"/>
<protein>
    <submittedName>
        <fullName evidence="3">Heterokaryon incompatibility protein</fullName>
    </submittedName>
</protein>
<feature type="compositionally biased region" description="Basic and acidic residues" evidence="1">
    <location>
        <begin position="664"/>
        <end position="675"/>
    </location>
</feature>
<name>E3Q4L5_COLGM</name>
<dbReference type="VEuPathDB" id="FungiDB:GLRG_01174"/>
<dbReference type="eggNOG" id="ENOG502SKX3">
    <property type="taxonomic scope" value="Eukaryota"/>
</dbReference>
<evidence type="ECO:0000259" key="2">
    <source>
        <dbReference type="Pfam" id="PF06985"/>
    </source>
</evidence>
<dbReference type="InterPro" id="IPR010730">
    <property type="entry name" value="HET"/>
</dbReference>